<dbReference type="SUPFAM" id="SSF54506">
    <property type="entry name" value="Diaminopimelate epimerase-like"/>
    <property type="match status" value="2"/>
</dbReference>
<dbReference type="Pfam" id="PF01678">
    <property type="entry name" value="DAP_epimerase"/>
    <property type="match status" value="2"/>
</dbReference>
<dbReference type="PANTHER" id="PTHR31689:SF0">
    <property type="entry name" value="DIAMINOPIMELATE EPIMERASE"/>
    <property type="match status" value="1"/>
</dbReference>
<dbReference type="NCBIfam" id="TIGR00652">
    <property type="entry name" value="DapF"/>
    <property type="match status" value="1"/>
</dbReference>
<feature type="binding site" evidence="3">
    <location>
        <begin position="74"/>
        <end position="75"/>
    </location>
    <ligand>
        <name>substrate</name>
    </ligand>
</feature>
<keyword evidence="3" id="KW-0457">Lysine biosynthesis</keyword>
<evidence type="ECO:0000256" key="1">
    <source>
        <dbReference type="ARBA" id="ARBA00010219"/>
    </source>
</evidence>
<dbReference type="EC" id="5.1.1.7" evidence="3 4"/>
<dbReference type="Proteomes" id="UP001257277">
    <property type="component" value="Unassembled WGS sequence"/>
</dbReference>
<evidence type="ECO:0000256" key="2">
    <source>
        <dbReference type="ARBA" id="ARBA00023235"/>
    </source>
</evidence>
<keyword evidence="6" id="KW-1185">Reference proteome</keyword>
<sequence>MILNFYKYQGAGNDFIFLDNRNGTFPKENKELIVHLCDRHFGIGADGLILIENHSETDFKMVYFNADSSQTMCGNGARCAVAFAKKLGIINESANFTAYDGPHYAEVNDDGTISLEMIDVDQIDVLEDHVFTNTGTLHHIEVVNNLENYPVVELGRKIRNEVYGAEGSNVNFIEQTNANTFLIRTYERGVEDETLACGTGVTAAAIAAHKIGKTTDTVVNLHAIGGNLQVSFDVTDGIYKNVVLTGPAQFVFQGTFNVS</sequence>
<evidence type="ECO:0000313" key="5">
    <source>
        <dbReference type="EMBL" id="MDT7833022.1"/>
    </source>
</evidence>
<name>A0ABU3LIY2_9FLAO</name>
<dbReference type="RefSeq" id="WP_349242273.1">
    <property type="nucleotide sequence ID" value="NZ_JAVTTO010000004.1"/>
</dbReference>
<gene>
    <name evidence="3 5" type="primary">dapF</name>
    <name evidence="5" type="ORF">RQM59_11560</name>
</gene>
<feature type="binding site" evidence="3">
    <location>
        <position position="13"/>
    </location>
    <ligand>
        <name>substrate</name>
    </ligand>
</feature>
<evidence type="ECO:0000256" key="3">
    <source>
        <dbReference type="HAMAP-Rule" id="MF_00197"/>
    </source>
</evidence>
<feature type="site" description="Could be important to modulate the pK values of the two catalytic cysteine residues" evidence="3">
    <location>
        <position position="138"/>
    </location>
</feature>
<dbReference type="EMBL" id="JAVTTO010000004">
    <property type="protein sequence ID" value="MDT7833022.1"/>
    <property type="molecule type" value="Genomic_DNA"/>
</dbReference>
<comment type="function">
    <text evidence="3">Catalyzes the stereoinversion of LL-2,6-diaminopimelate (L,L-DAP) to meso-diaminopimelate (meso-DAP), a precursor of L-lysine and an essential component of the bacterial peptidoglycan.</text>
</comment>
<keyword evidence="3" id="KW-0963">Cytoplasm</keyword>
<comment type="subunit">
    <text evidence="3">Homodimer.</text>
</comment>
<evidence type="ECO:0000313" key="6">
    <source>
        <dbReference type="Proteomes" id="UP001257277"/>
    </source>
</evidence>
<accession>A0ABU3LIY2</accession>
<dbReference type="PANTHER" id="PTHR31689">
    <property type="entry name" value="DIAMINOPIMELATE EPIMERASE, CHLOROPLASTIC"/>
    <property type="match status" value="1"/>
</dbReference>
<feature type="site" description="Could be important to modulate the pK values of the two catalytic cysteine residues" evidence="3">
    <location>
        <position position="187"/>
    </location>
</feature>
<proteinExistence type="inferred from homology"/>
<dbReference type="InterPro" id="IPR001653">
    <property type="entry name" value="DAP_epimerase_DapF"/>
</dbReference>
<organism evidence="5 6">
    <name type="scientific">Asprobacillus argus</name>
    <dbReference type="NCBI Taxonomy" id="3076534"/>
    <lineage>
        <taxon>Bacteria</taxon>
        <taxon>Pseudomonadati</taxon>
        <taxon>Bacteroidota</taxon>
        <taxon>Flavobacteriia</taxon>
        <taxon>Flavobacteriales</taxon>
        <taxon>Flavobacteriaceae</taxon>
        <taxon>Asprobacillus</taxon>
    </lineage>
</organism>
<keyword evidence="2 3" id="KW-0413">Isomerase</keyword>
<comment type="similarity">
    <text evidence="1 3">Belongs to the diaminopimelate epimerase family.</text>
</comment>
<evidence type="ECO:0000256" key="4">
    <source>
        <dbReference type="NCBIfam" id="TIGR00652"/>
    </source>
</evidence>
<dbReference type="GO" id="GO:0008837">
    <property type="term" value="F:diaminopimelate epimerase activity"/>
    <property type="evidence" value="ECO:0007669"/>
    <property type="project" value="UniProtKB-EC"/>
</dbReference>
<comment type="caution">
    <text evidence="5">The sequence shown here is derived from an EMBL/GenBank/DDBJ whole genome shotgun (WGS) entry which is preliminary data.</text>
</comment>
<comment type="subcellular location">
    <subcellularLocation>
        <location evidence="3">Cytoplasm</location>
    </subcellularLocation>
</comment>
<feature type="binding site" evidence="3">
    <location>
        <begin position="187"/>
        <end position="188"/>
    </location>
    <ligand>
        <name>substrate</name>
    </ligand>
</feature>
<comment type="catalytic activity">
    <reaction evidence="3">
        <text>(2S,6S)-2,6-diaminopimelate = meso-2,6-diaminopimelate</text>
        <dbReference type="Rhea" id="RHEA:15393"/>
        <dbReference type="ChEBI" id="CHEBI:57609"/>
        <dbReference type="ChEBI" id="CHEBI:57791"/>
        <dbReference type="EC" id="5.1.1.7"/>
    </reaction>
</comment>
<feature type="active site" description="Proton donor" evidence="3">
    <location>
        <position position="73"/>
    </location>
</feature>
<dbReference type="HAMAP" id="MF_00197">
    <property type="entry name" value="DAP_epimerase"/>
    <property type="match status" value="1"/>
</dbReference>
<feature type="binding site" evidence="3">
    <location>
        <position position="65"/>
    </location>
    <ligand>
        <name>substrate</name>
    </ligand>
</feature>
<dbReference type="Gene3D" id="3.10.310.10">
    <property type="entry name" value="Diaminopimelate Epimerase, Chain A, domain 1"/>
    <property type="match status" value="2"/>
</dbReference>
<comment type="caution">
    <text evidence="3">Lacks conserved residue(s) required for the propagation of feature annotation.</text>
</comment>
<feature type="binding site" evidence="3">
    <location>
        <begin position="198"/>
        <end position="199"/>
    </location>
    <ligand>
        <name>substrate</name>
    </ligand>
</feature>
<reference evidence="5 6" key="1">
    <citation type="submission" date="2023-09" db="EMBL/GenBank/DDBJ databases">
        <title>Novel taxa isolated from Blanes Bay.</title>
        <authorList>
            <person name="Rey-Velasco X."/>
            <person name="Lucena T."/>
        </authorList>
    </citation>
    <scope>NUCLEOTIDE SEQUENCE [LARGE SCALE GENOMIC DNA]</scope>
    <source>
        <strain evidence="5 6">S356</strain>
    </source>
</reference>
<protein>
    <recommendedName>
        <fullName evidence="3 4">Diaminopimelate epimerase</fullName>
        <shortName evidence="3">DAP epimerase</shortName>
        <ecNumber evidence="3 4">5.1.1.7</ecNumber>
    </recommendedName>
    <alternativeName>
        <fullName evidence="3">PLP-independent amino acid racemase</fullName>
    </alternativeName>
</protein>
<feature type="active site" description="Proton acceptor" evidence="3">
    <location>
        <position position="197"/>
    </location>
</feature>
<comment type="pathway">
    <text evidence="3">Amino-acid biosynthesis; L-lysine biosynthesis via DAP pathway; DL-2,6-diaminopimelate from LL-2,6-diaminopimelate: step 1/1.</text>
</comment>
<feature type="binding site" evidence="3">
    <location>
        <position position="169"/>
    </location>
    <ligand>
        <name>substrate</name>
    </ligand>
</feature>
<keyword evidence="3" id="KW-0028">Amino-acid biosynthesis</keyword>